<keyword evidence="6 17" id="KW-0812">Transmembrane</keyword>
<feature type="transmembrane region" description="Helical" evidence="17">
    <location>
        <begin position="12"/>
        <end position="28"/>
    </location>
</feature>
<comment type="catalytic activity">
    <reaction evidence="14">
        <text>nitrate + a quinol = a quinone + nitrite + H2O</text>
        <dbReference type="Rhea" id="RHEA:56144"/>
        <dbReference type="ChEBI" id="CHEBI:15377"/>
        <dbReference type="ChEBI" id="CHEBI:16301"/>
        <dbReference type="ChEBI" id="CHEBI:17632"/>
        <dbReference type="ChEBI" id="CHEBI:24646"/>
        <dbReference type="ChEBI" id="CHEBI:132124"/>
        <dbReference type="EC" id="1.7.5.1"/>
    </reaction>
</comment>
<feature type="transmembrane region" description="Helical" evidence="17">
    <location>
        <begin position="88"/>
        <end position="110"/>
    </location>
</feature>
<name>A0A127FDC2_STEDE</name>
<evidence type="ECO:0000256" key="7">
    <source>
        <dbReference type="ARBA" id="ARBA00022723"/>
    </source>
</evidence>
<dbReference type="OrthoDB" id="9788113at2"/>
<accession>A0A127FDC2</accession>
<dbReference type="STRING" id="465721.ACG33_10910"/>
<dbReference type="EC" id="1.7.5.1" evidence="2"/>
<protein>
    <recommendedName>
        <fullName evidence="2">nitrate reductase (quinone)</fullName>
        <ecNumber evidence="2">1.7.5.1</ecNumber>
    </recommendedName>
</protein>
<keyword evidence="10 19" id="KW-0560">Oxidoreductase</keyword>
<evidence type="ECO:0000256" key="9">
    <source>
        <dbReference type="ARBA" id="ARBA00022989"/>
    </source>
</evidence>
<dbReference type="Gene3D" id="1.20.950.20">
    <property type="entry name" value="Transmembrane di-heme cytochromes, Chain C"/>
    <property type="match status" value="1"/>
</dbReference>
<evidence type="ECO:0000256" key="11">
    <source>
        <dbReference type="ARBA" id="ARBA00023004"/>
    </source>
</evidence>
<dbReference type="AlphaFoldDB" id="A0A127FDC2"/>
<keyword evidence="11 16" id="KW-0408">Iron</keyword>
<evidence type="ECO:0000256" key="15">
    <source>
        <dbReference type="ARBA" id="ARBA00063882"/>
    </source>
</evidence>
<feature type="domain" description="NarG-like" evidence="18">
    <location>
        <begin position="5"/>
        <end position="224"/>
    </location>
</feature>
<keyword evidence="12" id="KW-0534">Nitrate assimilation</keyword>
<keyword evidence="4" id="KW-1003">Cell membrane</keyword>
<gene>
    <name evidence="19" type="ORF">ACG33_10910</name>
</gene>
<evidence type="ECO:0000256" key="3">
    <source>
        <dbReference type="ARBA" id="ARBA00022448"/>
    </source>
</evidence>
<dbReference type="NCBIfam" id="TIGR00351">
    <property type="entry name" value="narI"/>
    <property type="match status" value="1"/>
</dbReference>
<keyword evidence="9 17" id="KW-1133">Transmembrane helix</keyword>
<evidence type="ECO:0000256" key="2">
    <source>
        <dbReference type="ARBA" id="ARBA00012500"/>
    </source>
</evidence>
<keyword evidence="3" id="KW-0813">Transport</keyword>
<evidence type="ECO:0000256" key="16">
    <source>
        <dbReference type="PIRSR" id="PIRSR603816-1"/>
    </source>
</evidence>
<feature type="binding site" description="axial binding residue" evidence="16">
    <location>
        <position position="205"/>
    </location>
    <ligand>
        <name>heme b</name>
        <dbReference type="ChEBI" id="CHEBI:60344"/>
        <label>1</label>
    </ligand>
    <ligandPart>
        <name>Fe</name>
        <dbReference type="ChEBI" id="CHEBI:18248"/>
    </ligandPart>
</feature>
<comment type="subunit">
    <text evidence="15">Dimer of heterotrimers each composed of an alpha, a beta and a gamma chain. Alpha and beta are catalytic chains; gamma chains are involved in binding the enzyme complex to the cytoplasmic membrane.</text>
</comment>
<dbReference type="GO" id="GO:0019645">
    <property type="term" value="P:anaerobic electron transport chain"/>
    <property type="evidence" value="ECO:0007669"/>
    <property type="project" value="UniProtKB-ARBA"/>
</dbReference>
<dbReference type="FunFam" id="1.20.950.20:FF:000001">
    <property type="entry name" value="Respiratory nitrate reductase subunit gamma"/>
    <property type="match status" value="1"/>
</dbReference>
<organism evidence="19 20">
    <name type="scientific">Steroidobacter denitrificans</name>
    <dbReference type="NCBI Taxonomy" id="465721"/>
    <lineage>
        <taxon>Bacteria</taxon>
        <taxon>Pseudomonadati</taxon>
        <taxon>Pseudomonadota</taxon>
        <taxon>Gammaproteobacteria</taxon>
        <taxon>Steroidobacterales</taxon>
        <taxon>Steroidobacteraceae</taxon>
        <taxon>Steroidobacter</taxon>
    </lineage>
</organism>
<dbReference type="GO" id="GO:0160182">
    <property type="term" value="F:nitrate reductase (quinone) activity"/>
    <property type="evidence" value="ECO:0007669"/>
    <property type="project" value="UniProtKB-EC"/>
</dbReference>
<comment type="subcellular location">
    <subcellularLocation>
        <location evidence="1">Cell membrane</location>
        <topology evidence="1">Multi-pass membrane protein</topology>
    </subcellularLocation>
</comment>
<dbReference type="InterPro" id="IPR003816">
    <property type="entry name" value="Nitrate_red_gam"/>
</dbReference>
<dbReference type="EMBL" id="CP011971">
    <property type="protein sequence ID" value="AMN47598.1"/>
    <property type="molecule type" value="Genomic_DNA"/>
</dbReference>
<dbReference type="InterPro" id="IPR051936">
    <property type="entry name" value="Heme-iron_electron_transfer"/>
</dbReference>
<keyword evidence="20" id="KW-1185">Reference proteome</keyword>
<evidence type="ECO:0000256" key="5">
    <source>
        <dbReference type="ARBA" id="ARBA00022617"/>
    </source>
</evidence>
<dbReference type="PANTHER" id="PTHR30598:SF3">
    <property type="entry name" value="RESPIRATORY NITRATE REDUCTASE 1 GAMMA CHAIN"/>
    <property type="match status" value="1"/>
</dbReference>
<dbReference type="GO" id="GO:0046872">
    <property type="term" value="F:metal ion binding"/>
    <property type="evidence" value="ECO:0007669"/>
    <property type="project" value="UniProtKB-KW"/>
</dbReference>
<dbReference type="PATRIC" id="fig|465721.4.peg.2326"/>
<keyword evidence="8" id="KW-0249">Electron transport</keyword>
<dbReference type="GO" id="GO:0020037">
    <property type="term" value="F:heme binding"/>
    <property type="evidence" value="ECO:0007669"/>
    <property type="project" value="TreeGrafter"/>
</dbReference>
<evidence type="ECO:0000256" key="12">
    <source>
        <dbReference type="ARBA" id="ARBA00023063"/>
    </source>
</evidence>
<evidence type="ECO:0000256" key="8">
    <source>
        <dbReference type="ARBA" id="ARBA00022982"/>
    </source>
</evidence>
<evidence type="ECO:0000259" key="18">
    <source>
        <dbReference type="Pfam" id="PF02665"/>
    </source>
</evidence>
<evidence type="ECO:0000256" key="17">
    <source>
        <dbReference type="SAM" id="Phobius"/>
    </source>
</evidence>
<evidence type="ECO:0000256" key="14">
    <source>
        <dbReference type="ARBA" id="ARBA00048294"/>
    </source>
</evidence>
<dbReference type="KEGG" id="sdf:ACG33_10910"/>
<sequence length="235" mass="26178">MKYLNEFCFQVYPYIAVTLLLIGSWARFDKDAYTWRSGSSQLLSNRGMRAGSNLFHVGVLAILAGHFVGLLTPHALYEPFMSAGAKQLLAMLVGGVFGVLCFIGLTILIVRRMANPRIRVTGAARDIVVLWLLWAQLVLGMISIVVSAGHLDGAQMVKLAEWAQHIVTFRWGAAEYIADAHWVYKAHVFLGLTLLLVAPFTRLVHVWSIPVGYLKRPYQVVRRRQASLRYGPGPG</sequence>
<feature type="binding site" description="axial binding residue" evidence="16">
    <location>
        <position position="56"/>
    </location>
    <ligand>
        <name>heme b</name>
        <dbReference type="ChEBI" id="CHEBI:60344"/>
        <label>1</label>
    </ligand>
    <ligandPart>
        <name>Fe</name>
        <dbReference type="ChEBI" id="CHEBI:18248"/>
    </ligandPart>
</feature>
<feature type="binding site" description="axial binding residue" evidence="16">
    <location>
        <position position="187"/>
    </location>
    <ligand>
        <name>heme b</name>
        <dbReference type="ChEBI" id="CHEBI:60344"/>
        <label>2</label>
    </ligand>
    <ligandPart>
        <name>Fe</name>
        <dbReference type="ChEBI" id="CHEBI:18248"/>
    </ligandPart>
</feature>
<evidence type="ECO:0000313" key="20">
    <source>
        <dbReference type="Proteomes" id="UP000070250"/>
    </source>
</evidence>
<feature type="transmembrane region" description="Helical" evidence="17">
    <location>
        <begin position="131"/>
        <end position="151"/>
    </location>
</feature>
<dbReference type="InterPro" id="IPR023234">
    <property type="entry name" value="NarG-like_domain"/>
</dbReference>
<dbReference type="Pfam" id="PF02665">
    <property type="entry name" value="Nitrate_red_gam"/>
    <property type="match status" value="1"/>
</dbReference>
<feature type="transmembrane region" description="Helical" evidence="17">
    <location>
        <begin position="54"/>
        <end position="76"/>
    </location>
</feature>
<evidence type="ECO:0000256" key="13">
    <source>
        <dbReference type="ARBA" id="ARBA00023136"/>
    </source>
</evidence>
<evidence type="ECO:0000256" key="4">
    <source>
        <dbReference type="ARBA" id="ARBA00022475"/>
    </source>
</evidence>
<dbReference type="InterPro" id="IPR036197">
    <property type="entry name" value="NarG-like_sf"/>
</dbReference>
<evidence type="ECO:0000256" key="1">
    <source>
        <dbReference type="ARBA" id="ARBA00004651"/>
    </source>
</evidence>
<evidence type="ECO:0000256" key="10">
    <source>
        <dbReference type="ARBA" id="ARBA00023002"/>
    </source>
</evidence>
<evidence type="ECO:0000256" key="6">
    <source>
        <dbReference type="ARBA" id="ARBA00022692"/>
    </source>
</evidence>
<dbReference type="SUPFAM" id="SSF103501">
    <property type="entry name" value="Respiratory nitrate reductase 1 gamma chain"/>
    <property type="match status" value="1"/>
</dbReference>
<reference evidence="19 20" key="1">
    <citation type="submission" date="2015-06" db="EMBL/GenBank/DDBJ databases">
        <title>A Comprehensive Approach to Explore the Metabolic and Phylogenetic Diversity of Bacterial Steroid Degradation in the Environment: Testosterone as an Example.</title>
        <authorList>
            <person name="Yang F.-C."/>
            <person name="Chen Y.-L."/>
            <person name="Yu C.-P."/>
            <person name="Tang S.-L."/>
            <person name="Wang P.-H."/>
            <person name="Ismail W."/>
            <person name="Wang C.-H."/>
            <person name="Yang C.-Y."/>
            <person name="Chiang Y.-R."/>
        </authorList>
    </citation>
    <scope>NUCLEOTIDE SEQUENCE [LARGE SCALE GENOMIC DNA]</scope>
    <source>
        <strain evidence="19 20">DSM 18526</strain>
    </source>
</reference>
<feature type="transmembrane region" description="Helical" evidence="17">
    <location>
        <begin position="188"/>
        <end position="214"/>
    </location>
</feature>
<dbReference type="GO" id="GO:0009325">
    <property type="term" value="C:nitrate reductase complex"/>
    <property type="evidence" value="ECO:0007669"/>
    <property type="project" value="InterPro"/>
</dbReference>
<feature type="binding site" description="axial binding residue" evidence="16">
    <location>
        <position position="66"/>
    </location>
    <ligand>
        <name>heme b</name>
        <dbReference type="ChEBI" id="CHEBI:60344"/>
        <label>2</label>
    </ligand>
    <ligandPart>
        <name>Fe</name>
        <dbReference type="ChEBI" id="CHEBI:18248"/>
    </ligandPart>
</feature>
<dbReference type="GO" id="GO:0042128">
    <property type="term" value="P:nitrate assimilation"/>
    <property type="evidence" value="ECO:0007669"/>
    <property type="project" value="UniProtKB-KW"/>
</dbReference>
<keyword evidence="5 16" id="KW-0349">Heme</keyword>
<evidence type="ECO:0000313" key="19">
    <source>
        <dbReference type="EMBL" id="AMN47598.1"/>
    </source>
</evidence>
<proteinExistence type="predicted"/>
<dbReference type="PANTHER" id="PTHR30598">
    <property type="entry name" value="NITRATE REDUCTASE PRIVATE CHAPERONE, REDOX ENZYME MATURATION PROTEIN REMP FAMILY"/>
    <property type="match status" value="1"/>
</dbReference>
<keyword evidence="7" id="KW-0479">Metal-binding</keyword>
<dbReference type="RefSeq" id="WP_066921153.1">
    <property type="nucleotide sequence ID" value="NZ_CP011971.1"/>
</dbReference>
<dbReference type="Proteomes" id="UP000070250">
    <property type="component" value="Chromosome"/>
</dbReference>
<dbReference type="GO" id="GO:0005886">
    <property type="term" value="C:plasma membrane"/>
    <property type="evidence" value="ECO:0007669"/>
    <property type="project" value="UniProtKB-SubCell"/>
</dbReference>
<keyword evidence="13 17" id="KW-0472">Membrane</keyword>
<dbReference type="GO" id="GO:0009055">
    <property type="term" value="F:electron transfer activity"/>
    <property type="evidence" value="ECO:0007669"/>
    <property type="project" value="TreeGrafter"/>
</dbReference>